<gene>
    <name evidence="1" type="ORF">Tci_836964</name>
</gene>
<evidence type="ECO:0000313" key="1">
    <source>
        <dbReference type="EMBL" id="GFC64994.1"/>
    </source>
</evidence>
<feature type="non-terminal residue" evidence="1">
    <location>
        <position position="1"/>
    </location>
</feature>
<dbReference type="AlphaFoldDB" id="A0A699QLB8"/>
<comment type="caution">
    <text evidence="1">The sequence shown here is derived from an EMBL/GenBank/DDBJ whole genome shotgun (WGS) entry which is preliminary data.</text>
</comment>
<organism evidence="1">
    <name type="scientific">Tanacetum cinerariifolium</name>
    <name type="common">Dalmatian daisy</name>
    <name type="synonym">Chrysanthemum cinerariifolium</name>
    <dbReference type="NCBI Taxonomy" id="118510"/>
    <lineage>
        <taxon>Eukaryota</taxon>
        <taxon>Viridiplantae</taxon>
        <taxon>Streptophyta</taxon>
        <taxon>Embryophyta</taxon>
        <taxon>Tracheophyta</taxon>
        <taxon>Spermatophyta</taxon>
        <taxon>Magnoliopsida</taxon>
        <taxon>eudicotyledons</taxon>
        <taxon>Gunneridae</taxon>
        <taxon>Pentapetalae</taxon>
        <taxon>asterids</taxon>
        <taxon>campanulids</taxon>
        <taxon>Asterales</taxon>
        <taxon>Asteraceae</taxon>
        <taxon>Asteroideae</taxon>
        <taxon>Anthemideae</taxon>
        <taxon>Anthemidinae</taxon>
        <taxon>Tanacetum</taxon>
    </lineage>
</organism>
<sequence length="71" mass="7622">IIELAPEVVTIAEGVTEVGSNQPNNAQAQGTAWKRVGEFVVLETYMQTLFELTANAVKGDEENVALQAIGF</sequence>
<accession>A0A699QLB8</accession>
<name>A0A699QLB8_TANCI</name>
<reference evidence="1" key="1">
    <citation type="journal article" date="2019" name="Sci. Rep.">
        <title>Draft genome of Tanacetum cinerariifolium, the natural source of mosquito coil.</title>
        <authorList>
            <person name="Yamashiro T."/>
            <person name="Shiraishi A."/>
            <person name="Satake H."/>
            <person name="Nakayama K."/>
        </authorList>
    </citation>
    <scope>NUCLEOTIDE SEQUENCE</scope>
</reference>
<proteinExistence type="predicted"/>
<dbReference type="EMBL" id="BKCJ011004793">
    <property type="protein sequence ID" value="GFC64994.1"/>
    <property type="molecule type" value="Genomic_DNA"/>
</dbReference>
<protein>
    <submittedName>
        <fullName evidence="1">Importin subunit beta-1</fullName>
    </submittedName>
</protein>